<dbReference type="GeneID" id="591930"/>
<dbReference type="KEGG" id="spu:591930"/>
<feature type="compositionally biased region" description="Polar residues" evidence="1">
    <location>
        <begin position="327"/>
        <end position="340"/>
    </location>
</feature>
<dbReference type="InParanoid" id="A0A7M7P7G2"/>
<feature type="compositionally biased region" description="Basic and acidic residues" evidence="1">
    <location>
        <begin position="509"/>
        <end position="526"/>
    </location>
</feature>
<name>A0A7M7P7G2_STRPU</name>
<dbReference type="Pfam" id="PF25566">
    <property type="entry name" value="RIMB1_N"/>
    <property type="match status" value="1"/>
</dbReference>
<sequence>MSSPPRKSAFRAPPSRVTAERKSPAPSTERVPKKSAFSASAPPKKVTGGGGKGSLLAGEVLKRRLERLKQNSNSQNQNGAKPKSGTPSVESSLGDRGLRTFASGSNNRVDSPHSTPTPVNSSTPLFVRRMSDNDPRRHLIKSSIPSKRKASYPSQSARSSFSIGPSPLAATDIKPKRTTTNSEIYDSVSQSSTPRGNTVKEQTNAAVSKKKTRPKSSSPKTKSSSPKTSIGFSSRDNRTSRTTRRDSDLSRTSTPDRMIRVISQENSDEGHVPSNPKASSLPRKNSSQREDLSGGHPIGEGSSRDRRTSEDIQDHVRESNGDRKHSFLSNSFNEDNSTNVELELRSLKSESDSSVASERTRSKRNIKESTSTERRKDVKSSGGRSKKSPRMQEQPEHDHEQAPVRQSVAVKDELVFQHTSLEDSSPRHENNLEVIDLETRNEVKVESEGESRRNLEDVSDDEKRRRRLSFHSRGTDEERTSYGIDPEFRGDLHVDGQRRRSRTLIKAENQGHEDTATNIKDEEKRPLGGSSEVIGRSSRLRSGSRSKSQDTDDDADKLTRSIDGREDKSPRNKVGTSSPRSEEPATDKREMIRQRSTELAAMAKKLEEKAKAMKSRQTTQWKRTGTDNAPLVPTSTTPLSPTATTTPTNAITTSPKEPPRPATSTGMVPDLEQMKRMMVKQKAREMAESAQRALVRDRDVEHLKQELEAIKKTLDIGRQDQLIEVSLTLPACFLRSLLLCFNRYLYDTFQPEALLSCLELFLFIYSL</sequence>
<dbReference type="InterPro" id="IPR057950">
    <property type="entry name" value="RIMB1/RIM3A-C-like_N"/>
</dbReference>
<feature type="compositionally biased region" description="Basic and acidic residues" evidence="1">
    <location>
        <begin position="580"/>
        <end position="596"/>
    </location>
</feature>
<reference evidence="4" key="1">
    <citation type="submission" date="2015-02" db="EMBL/GenBank/DDBJ databases">
        <title>Genome sequencing for Strongylocentrotus purpuratus.</title>
        <authorList>
            <person name="Murali S."/>
            <person name="Liu Y."/>
            <person name="Vee V."/>
            <person name="English A."/>
            <person name="Wang M."/>
            <person name="Skinner E."/>
            <person name="Han Y."/>
            <person name="Muzny D.M."/>
            <person name="Worley K.C."/>
            <person name="Gibbs R.A."/>
        </authorList>
    </citation>
    <scope>NUCLEOTIDE SEQUENCE</scope>
</reference>
<evidence type="ECO:0000313" key="3">
    <source>
        <dbReference type="EnsemblMetazoa" id="XP_030847488"/>
    </source>
</evidence>
<evidence type="ECO:0000256" key="1">
    <source>
        <dbReference type="SAM" id="MobiDB-lite"/>
    </source>
</evidence>
<accession>A0A7M7P7G2</accession>
<dbReference type="Proteomes" id="UP000007110">
    <property type="component" value="Unassembled WGS sequence"/>
</dbReference>
<feature type="compositionally biased region" description="Basic and acidic residues" evidence="1">
    <location>
        <begin position="235"/>
        <end position="249"/>
    </location>
</feature>
<dbReference type="EnsemblMetazoa" id="XM_030991628">
    <property type="protein sequence ID" value="XP_030847488"/>
    <property type="gene ID" value="LOC591930"/>
</dbReference>
<feature type="compositionally biased region" description="Low complexity" evidence="1">
    <location>
        <begin position="629"/>
        <end position="655"/>
    </location>
</feature>
<feature type="compositionally biased region" description="Basic and acidic residues" evidence="1">
    <location>
        <begin position="365"/>
        <end position="379"/>
    </location>
</feature>
<proteinExistence type="predicted"/>
<feature type="compositionally biased region" description="Polar residues" evidence="1">
    <location>
        <begin position="102"/>
        <end position="124"/>
    </location>
</feature>
<feature type="compositionally biased region" description="Basic and acidic residues" evidence="1">
    <location>
        <begin position="393"/>
        <end position="402"/>
    </location>
</feature>
<evidence type="ECO:0000313" key="4">
    <source>
        <dbReference type="Proteomes" id="UP000007110"/>
    </source>
</evidence>
<dbReference type="AlphaFoldDB" id="A0A7M7P7G2"/>
<dbReference type="OMA" id="STPDRMI"/>
<feature type="compositionally biased region" description="Basic and acidic residues" evidence="1">
    <location>
        <begin position="473"/>
        <end position="498"/>
    </location>
</feature>
<feature type="compositionally biased region" description="Basic and acidic residues" evidence="1">
    <location>
        <begin position="302"/>
        <end position="325"/>
    </location>
</feature>
<organism evidence="3 4">
    <name type="scientific">Strongylocentrotus purpuratus</name>
    <name type="common">Purple sea urchin</name>
    <dbReference type="NCBI Taxonomy" id="7668"/>
    <lineage>
        <taxon>Eukaryota</taxon>
        <taxon>Metazoa</taxon>
        <taxon>Echinodermata</taxon>
        <taxon>Eleutherozoa</taxon>
        <taxon>Echinozoa</taxon>
        <taxon>Echinoidea</taxon>
        <taxon>Euechinoidea</taxon>
        <taxon>Echinacea</taxon>
        <taxon>Camarodonta</taxon>
        <taxon>Echinidea</taxon>
        <taxon>Strongylocentrotidae</taxon>
        <taxon>Strongylocentrotus</taxon>
    </lineage>
</organism>
<feature type="compositionally biased region" description="Basic and acidic residues" evidence="1">
    <location>
        <begin position="342"/>
        <end position="351"/>
    </location>
</feature>
<feature type="compositionally biased region" description="Basic and acidic residues" evidence="1">
    <location>
        <begin position="556"/>
        <end position="570"/>
    </location>
</feature>
<dbReference type="OrthoDB" id="10524530at2759"/>
<feature type="domain" description="RIMB1/RIM3A-C-like N-terminal" evidence="2">
    <location>
        <begin position="583"/>
        <end position="713"/>
    </location>
</feature>
<feature type="compositionally biased region" description="Polar residues" evidence="1">
    <location>
        <begin position="70"/>
        <end position="91"/>
    </location>
</feature>
<dbReference type="RefSeq" id="XP_030847488.1">
    <property type="nucleotide sequence ID" value="XM_030991628.1"/>
</dbReference>
<keyword evidence="4" id="KW-1185">Reference proteome</keyword>
<reference evidence="3" key="2">
    <citation type="submission" date="2021-01" db="UniProtKB">
        <authorList>
            <consortium name="EnsemblMetazoa"/>
        </authorList>
    </citation>
    <scope>IDENTIFICATION</scope>
</reference>
<feature type="compositionally biased region" description="Basic and acidic residues" evidence="1">
    <location>
        <begin position="60"/>
        <end position="69"/>
    </location>
</feature>
<evidence type="ECO:0000259" key="2">
    <source>
        <dbReference type="Pfam" id="PF25566"/>
    </source>
</evidence>
<feature type="compositionally biased region" description="Polar residues" evidence="1">
    <location>
        <begin position="178"/>
        <end position="206"/>
    </location>
</feature>
<feature type="compositionally biased region" description="Polar residues" evidence="1">
    <location>
        <begin position="276"/>
        <end position="285"/>
    </location>
</feature>
<feature type="compositionally biased region" description="Polar residues" evidence="1">
    <location>
        <begin position="152"/>
        <end position="163"/>
    </location>
</feature>
<feature type="region of interest" description="Disordered" evidence="1">
    <location>
        <begin position="1"/>
        <end position="667"/>
    </location>
</feature>
<feature type="compositionally biased region" description="Polar residues" evidence="1">
    <location>
        <begin position="615"/>
        <end position="627"/>
    </location>
</feature>
<protein>
    <recommendedName>
        <fullName evidence="2">RIMB1/RIM3A-C-like N-terminal domain-containing protein</fullName>
    </recommendedName>
</protein>
<feature type="compositionally biased region" description="Low complexity" evidence="1">
    <location>
        <begin position="215"/>
        <end position="229"/>
    </location>
</feature>
<feature type="compositionally biased region" description="Basic and acidic residues" evidence="1">
    <location>
        <begin position="410"/>
        <end position="456"/>
    </location>
</feature>